<proteinExistence type="predicted"/>
<reference evidence="6" key="1">
    <citation type="submission" date="2018-11" db="EMBL/GenBank/DDBJ databases">
        <authorList>
            <person name="Alioto T."/>
            <person name="Alioto T."/>
        </authorList>
    </citation>
    <scope>NUCLEOTIDE SEQUENCE</scope>
</reference>
<dbReference type="InterPro" id="IPR049050">
    <property type="entry name" value="nSTAND3"/>
</dbReference>
<dbReference type="InterPro" id="IPR036770">
    <property type="entry name" value="Ankyrin_rpt-contain_sf"/>
</dbReference>
<dbReference type="EMBL" id="UYJE01005996">
    <property type="protein sequence ID" value="VDI42288.1"/>
    <property type="molecule type" value="Genomic_DNA"/>
</dbReference>
<dbReference type="Proteomes" id="UP000596742">
    <property type="component" value="Unassembled WGS sequence"/>
</dbReference>
<feature type="repeat" description="ANK" evidence="3">
    <location>
        <begin position="597"/>
        <end position="629"/>
    </location>
</feature>
<evidence type="ECO:0000256" key="3">
    <source>
        <dbReference type="PROSITE-ProRule" id="PRU00023"/>
    </source>
</evidence>
<keyword evidence="1" id="KW-0677">Repeat</keyword>
<dbReference type="SUPFAM" id="SSF52540">
    <property type="entry name" value="P-loop containing nucleoside triphosphate hydrolases"/>
    <property type="match status" value="1"/>
</dbReference>
<evidence type="ECO:0000256" key="1">
    <source>
        <dbReference type="ARBA" id="ARBA00022737"/>
    </source>
</evidence>
<feature type="repeat" description="ANK" evidence="3">
    <location>
        <begin position="495"/>
        <end position="527"/>
    </location>
</feature>
<dbReference type="Gene3D" id="1.25.40.20">
    <property type="entry name" value="Ankyrin repeat-containing domain"/>
    <property type="match status" value="3"/>
</dbReference>
<name>A0A8B6F2D2_MYTGA</name>
<feature type="repeat" description="ANK" evidence="3">
    <location>
        <begin position="630"/>
        <end position="657"/>
    </location>
</feature>
<keyword evidence="7" id="KW-1185">Reference proteome</keyword>
<feature type="repeat" description="ANK" evidence="3">
    <location>
        <begin position="751"/>
        <end position="783"/>
    </location>
</feature>
<evidence type="ECO:0000259" key="5">
    <source>
        <dbReference type="Pfam" id="PF20720"/>
    </source>
</evidence>
<dbReference type="Pfam" id="PF20720">
    <property type="entry name" value="nSTAND3"/>
    <property type="match status" value="1"/>
</dbReference>
<feature type="repeat" description="ANK" evidence="3">
    <location>
        <begin position="462"/>
        <end position="494"/>
    </location>
</feature>
<organism evidence="6 7">
    <name type="scientific">Mytilus galloprovincialis</name>
    <name type="common">Mediterranean mussel</name>
    <dbReference type="NCBI Taxonomy" id="29158"/>
    <lineage>
        <taxon>Eukaryota</taxon>
        <taxon>Metazoa</taxon>
        <taxon>Spiralia</taxon>
        <taxon>Lophotrochozoa</taxon>
        <taxon>Mollusca</taxon>
        <taxon>Bivalvia</taxon>
        <taxon>Autobranchia</taxon>
        <taxon>Pteriomorphia</taxon>
        <taxon>Mytilida</taxon>
        <taxon>Mytiloidea</taxon>
        <taxon>Mytilidae</taxon>
        <taxon>Mytilinae</taxon>
        <taxon>Mytilus</taxon>
    </lineage>
</organism>
<sequence length="809" mass="91748">MAQQEKDMTLQDISRNEDVTEEGTRSKDQVMQELLKRTDSVPSNIREQMRIRINEWEDNSKNFVITKAYNTILEKIRSIDCVAVTGSSGSGKSAIVRQVSLTLCRDDGFEIITISTPVELKTYYTPGRKTMFVLEDLCGKFTANEGQINGWDLMKDVVDQVIKDSSCKLLFSCRLQVFHDPKFSMLQLFKSCECNLISDELCLDTDEKKKIFKSYFGSETTEDDILLSSNVNYPLLCQQMSIRKDNPDVAKYFKTPYCAYKTELEELTIHAPLKICGLCLCIMFNNQLKERDFKILSSDFKTVVNDICEFFGLQLTPATSIRKELDIPDKTFVNKQDGVYKICHDNLFDFMAYYFGTLIPKCFIDHADSSFLRERFLWEKNIQSDKSSIENIVHLDDDFLVLYIDRLISDWLKGKVSDVFYNINMNYISFRKEFLKGLKRIDRNKATDLANIKDAFRDDFASGNTPLIISCLYGDVDLMKWLLEHSAKVNVQRDDGASALCMACEKNHEDAVSILLENNAKVNLCTEEGASPLGIACFFHGNSNIIRQLLKRNPDVNEFRLKKNNMTPLFMACKQNFNSAASLLLEHNADHRICLNNGMSALLMACQNRNTDIVRLLLQEGANPDAQKNDGNTPLFSAAAMGLDIITDLLLQNNADIYKYVYSKEYILQAFERAPDSLDRVKKFWVGTGKKYGSPATKKFISDIGTNALDYVFDVVAGSSPLHVACFMGQIKIVEKLIRTMPQVDLKKKQNGITPLFYACEIGHLVIIRSLLEKGADPTSCTGNQCSPLDKAKSNKHADVLLLLNSSHK</sequence>
<evidence type="ECO:0000256" key="2">
    <source>
        <dbReference type="ARBA" id="ARBA00023043"/>
    </source>
</evidence>
<dbReference type="SUPFAM" id="SSF48403">
    <property type="entry name" value="Ankyrin repeat"/>
    <property type="match status" value="1"/>
</dbReference>
<keyword evidence="2 3" id="KW-0040">ANK repeat</keyword>
<feature type="repeat" description="ANK" evidence="3">
    <location>
        <begin position="717"/>
        <end position="749"/>
    </location>
</feature>
<comment type="caution">
    <text evidence="6">The sequence shown here is derived from an EMBL/GenBank/DDBJ whole genome shotgun (WGS) entry which is preliminary data.</text>
</comment>
<dbReference type="AlphaFoldDB" id="A0A8B6F2D2"/>
<dbReference type="PANTHER" id="PTHR24198:SF165">
    <property type="entry name" value="ANKYRIN REPEAT-CONTAINING PROTEIN-RELATED"/>
    <property type="match status" value="1"/>
</dbReference>
<evidence type="ECO:0000313" key="6">
    <source>
        <dbReference type="EMBL" id="VDI42288.1"/>
    </source>
</evidence>
<gene>
    <name evidence="6" type="ORF">MGAL_10B078532</name>
</gene>
<dbReference type="OrthoDB" id="10252328at2759"/>
<dbReference type="PANTHER" id="PTHR24198">
    <property type="entry name" value="ANKYRIN REPEAT AND PROTEIN KINASE DOMAIN-CONTAINING PROTEIN"/>
    <property type="match status" value="1"/>
</dbReference>
<evidence type="ECO:0000313" key="7">
    <source>
        <dbReference type="Proteomes" id="UP000596742"/>
    </source>
</evidence>
<dbReference type="InterPro" id="IPR027417">
    <property type="entry name" value="P-loop_NTPase"/>
</dbReference>
<dbReference type="PROSITE" id="PS50088">
    <property type="entry name" value="ANK_REPEAT"/>
    <property type="match status" value="6"/>
</dbReference>
<feature type="domain" description="Novel STAND NTPase 3" evidence="5">
    <location>
        <begin position="63"/>
        <end position="215"/>
    </location>
</feature>
<dbReference type="Pfam" id="PF12796">
    <property type="entry name" value="Ank_2"/>
    <property type="match status" value="3"/>
</dbReference>
<protein>
    <recommendedName>
        <fullName evidence="5">Novel STAND NTPase 3 domain-containing protein</fullName>
    </recommendedName>
</protein>
<dbReference type="PROSITE" id="PS50297">
    <property type="entry name" value="ANK_REP_REGION"/>
    <property type="match status" value="6"/>
</dbReference>
<feature type="region of interest" description="Disordered" evidence="4">
    <location>
        <begin position="1"/>
        <end position="28"/>
    </location>
</feature>
<evidence type="ECO:0000256" key="4">
    <source>
        <dbReference type="SAM" id="MobiDB-lite"/>
    </source>
</evidence>
<dbReference type="InterPro" id="IPR002110">
    <property type="entry name" value="Ankyrin_rpt"/>
</dbReference>
<accession>A0A8B6F2D2</accession>
<dbReference type="SMART" id="SM00248">
    <property type="entry name" value="ANK"/>
    <property type="match status" value="8"/>
</dbReference>